<dbReference type="EMBL" id="BART01038955">
    <property type="protein sequence ID" value="GAH09273.1"/>
    <property type="molecule type" value="Genomic_DNA"/>
</dbReference>
<dbReference type="AlphaFoldDB" id="X1EKU1"/>
<gene>
    <name evidence="1" type="ORF">S01H4_64313</name>
</gene>
<feature type="non-terminal residue" evidence="1">
    <location>
        <position position="37"/>
    </location>
</feature>
<comment type="caution">
    <text evidence="1">The sequence shown here is derived from an EMBL/GenBank/DDBJ whole genome shotgun (WGS) entry which is preliminary data.</text>
</comment>
<name>X1EKU1_9ZZZZ</name>
<accession>X1EKU1</accession>
<sequence>MSHKEIIRGEHKFKIHQLLADNLDKIVEQQEQDWDFK</sequence>
<organism evidence="1">
    <name type="scientific">marine sediment metagenome</name>
    <dbReference type="NCBI Taxonomy" id="412755"/>
    <lineage>
        <taxon>unclassified sequences</taxon>
        <taxon>metagenomes</taxon>
        <taxon>ecological metagenomes</taxon>
    </lineage>
</organism>
<protein>
    <submittedName>
        <fullName evidence="1">Uncharacterized protein</fullName>
    </submittedName>
</protein>
<proteinExistence type="predicted"/>
<reference evidence="1" key="1">
    <citation type="journal article" date="2014" name="Front. Microbiol.">
        <title>High frequency of phylogenetically diverse reductive dehalogenase-homologous genes in deep subseafloor sedimentary metagenomes.</title>
        <authorList>
            <person name="Kawai M."/>
            <person name="Futagami T."/>
            <person name="Toyoda A."/>
            <person name="Takaki Y."/>
            <person name="Nishi S."/>
            <person name="Hori S."/>
            <person name="Arai W."/>
            <person name="Tsubouchi T."/>
            <person name="Morono Y."/>
            <person name="Uchiyama I."/>
            <person name="Ito T."/>
            <person name="Fujiyama A."/>
            <person name="Inagaki F."/>
            <person name="Takami H."/>
        </authorList>
    </citation>
    <scope>NUCLEOTIDE SEQUENCE</scope>
    <source>
        <strain evidence="1">Expedition CK06-06</strain>
    </source>
</reference>
<evidence type="ECO:0000313" key="1">
    <source>
        <dbReference type="EMBL" id="GAH09273.1"/>
    </source>
</evidence>